<dbReference type="InterPro" id="IPR036188">
    <property type="entry name" value="FAD/NAD-bd_sf"/>
</dbReference>
<gene>
    <name evidence="2" type="ORF">HK105_202967</name>
</gene>
<proteinExistence type="inferred from homology"/>
<accession>A0ABR4NCQ3</accession>
<dbReference type="EMBL" id="JADGIZ020000011">
    <property type="protein sequence ID" value="KAL2917303.1"/>
    <property type="molecule type" value="Genomic_DNA"/>
</dbReference>
<comment type="similarity">
    <text evidence="1">Belongs to the Rab GDI family.</text>
</comment>
<dbReference type="PRINTS" id="PR00891">
    <property type="entry name" value="RABGDIREP"/>
</dbReference>
<comment type="caution">
    <text evidence="2">The sequence shown here is derived from an EMBL/GenBank/DDBJ whole genome shotgun (WGS) entry which is preliminary data.</text>
</comment>
<keyword evidence="3" id="KW-1185">Reference proteome</keyword>
<dbReference type="PANTHER" id="PTHR11787">
    <property type="entry name" value="RAB GDP-DISSOCIATION INHIBITOR"/>
    <property type="match status" value="1"/>
</dbReference>
<evidence type="ECO:0000313" key="3">
    <source>
        <dbReference type="Proteomes" id="UP001527925"/>
    </source>
</evidence>
<organism evidence="2 3">
    <name type="scientific">Polyrhizophydium stewartii</name>
    <dbReference type="NCBI Taxonomy" id="2732419"/>
    <lineage>
        <taxon>Eukaryota</taxon>
        <taxon>Fungi</taxon>
        <taxon>Fungi incertae sedis</taxon>
        <taxon>Chytridiomycota</taxon>
        <taxon>Chytridiomycota incertae sedis</taxon>
        <taxon>Chytridiomycetes</taxon>
        <taxon>Rhizophydiales</taxon>
        <taxon>Rhizophydiales incertae sedis</taxon>
        <taxon>Polyrhizophydium</taxon>
    </lineage>
</organism>
<dbReference type="SUPFAM" id="SSF51905">
    <property type="entry name" value="FAD/NAD(P)-binding domain"/>
    <property type="match status" value="1"/>
</dbReference>
<reference evidence="2 3" key="1">
    <citation type="submission" date="2023-09" db="EMBL/GenBank/DDBJ databases">
        <title>Pangenome analysis of Batrachochytrium dendrobatidis and related Chytrids.</title>
        <authorList>
            <person name="Yacoub M.N."/>
            <person name="Stajich J.E."/>
            <person name="James T.Y."/>
        </authorList>
    </citation>
    <scope>NUCLEOTIDE SEQUENCE [LARGE SCALE GENOMIC DNA]</scope>
    <source>
        <strain evidence="2 3">JEL0888</strain>
    </source>
</reference>
<dbReference type="Proteomes" id="UP001527925">
    <property type="component" value="Unassembled WGS sequence"/>
</dbReference>
<dbReference type="InterPro" id="IPR018203">
    <property type="entry name" value="GDP_dissociation_inhibitor"/>
</dbReference>
<evidence type="ECO:0000313" key="2">
    <source>
        <dbReference type="EMBL" id="KAL2917303.1"/>
    </source>
</evidence>
<dbReference type="Gene3D" id="1.10.405.10">
    <property type="entry name" value="Guanine Nucleotide Dissociation Inhibitor, domain 1"/>
    <property type="match status" value="1"/>
</dbReference>
<dbReference type="SUPFAM" id="SSF54373">
    <property type="entry name" value="FAD-linked reductases, C-terminal domain"/>
    <property type="match status" value="1"/>
</dbReference>
<evidence type="ECO:0008006" key="4">
    <source>
        <dbReference type="Google" id="ProtNLM"/>
    </source>
</evidence>
<sequence length="515" mass="55713">MAAPESFDVAILGTGLTECILAGALARAGKRVLHLDTLDHYGAQLAARHAADFLAAVAALPDSEIGVSSSAPQSASDEQPVLGADGDSEALAAQLAAAPDAAEWVARLCGDAVPESPERLREARFVASLIARARHFNLELVPAVLYSRGPIVDLLVSSRVGPYLEFKLLNDMFFEWDQEMEKVPSGKDDIFVSKTKDLLAKRRLMKFLTMALNYLDNEHAWQEHANRPFCEFLAGQGLDPKMSAVIMHAIALVGDADEAATITTADGLERTHRHLNSLGRYGKRAFLVGMYGTGSELCQAFSRYCAVFGGLYILGFQPDSIESTDEGVCIKGQDQTFVADSLVVGAEHAAKLPVPVKLVETALWRATIISNAPVLGTTELSMAALPPQEGARENGVFAIQLSADTCTCPEGLYTVSIISHSSKSTKQDLKDALISLHAHQARLQSASVWLDAVYQIKHIKPETEDAFMDKRIAVCSSPSGQIVLEDHVAEARRLFERICPGAIFYPEEAQPPEDE</sequence>
<protein>
    <recommendedName>
        <fullName evidence="4">Rab proteins geranylgeranyltransferase component A</fullName>
    </recommendedName>
</protein>
<dbReference type="Gene3D" id="3.50.50.60">
    <property type="entry name" value="FAD/NAD(P)-binding domain"/>
    <property type="match status" value="1"/>
</dbReference>
<dbReference type="Pfam" id="PF00996">
    <property type="entry name" value="GDI"/>
    <property type="match status" value="2"/>
</dbReference>
<dbReference type="PANTHER" id="PTHR11787:SF4">
    <property type="entry name" value="CHM, RAB ESCORT PROTEIN 1"/>
    <property type="match status" value="1"/>
</dbReference>
<evidence type="ECO:0000256" key="1">
    <source>
        <dbReference type="ARBA" id="ARBA00005593"/>
    </source>
</evidence>
<dbReference type="Gene3D" id="3.30.519.10">
    <property type="entry name" value="Guanine Nucleotide Dissociation Inhibitor, domain 2"/>
    <property type="match status" value="1"/>
</dbReference>
<name>A0ABR4NCQ3_9FUNG</name>